<keyword evidence="1" id="KW-0812">Transmembrane</keyword>
<feature type="transmembrane region" description="Helical" evidence="1">
    <location>
        <begin position="160"/>
        <end position="183"/>
    </location>
</feature>
<feature type="transmembrane region" description="Helical" evidence="1">
    <location>
        <begin position="6"/>
        <end position="23"/>
    </location>
</feature>
<dbReference type="OrthoDB" id="1253607at2"/>
<dbReference type="AlphaFoldDB" id="A0A511YAH9"/>
<evidence type="ECO:0000313" key="3">
    <source>
        <dbReference type="Proteomes" id="UP000321150"/>
    </source>
</evidence>
<dbReference type="RefSeq" id="WP_111956821.1">
    <property type="nucleotide sequence ID" value="NZ_BJYI01000007.1"/>
</dbReference>
<proteinExistence type="predicted"/>
<keyword evidence="1" id="KW-0472">Membrane</keyword>
<sequence length="218" mass="24455">MTFFGGFVAVVVLFSVFLGYRIFSKISDRKHDSGKTGGFLEKAFLLFFISLIMISINALTFILSYSFFWEKAYRTFDEPQYTATVIGYKKEITKAKNFPSSSTYSDRAIFFPKVEYIDMEGKKVVKTLDITSNNPPELGEKIKITDAENQDSTNAVELDWIVLAGGGVFTGVAAFFAALLTTYGTSFNMKKRVKWSLGVGLALTLINVCCILFIYLKQ</sequence>
<evidence type="ECO:0000256" key="1">
    <source>
        <dbReference type="SAM" id="Phobius"/>
    </source>
</evidence>
<feature type="transmembrane region" description="Helical" evidence="1">
    <location>
        <begin position="195"/>
        <end position="216"/>
    </location>
</feature>
<name>A0A511YAH9_9FLAO</name>
<evidence type="ECO:0008006" key="4">
    <source>
        <dbReference type="Google" id="ProtNLM"/>
    </source>
</evidence>
<comment type="caution">
    <text evidence="2">The sequence shown here is derived from an EMBL/GenBank/DDBJ whole genome shotgun (WGS) entry which is preliminary data.</text>
</comment>
<feature type="transmembrane region" description="Helical" evidence="1">
    <location>
        <begin position="44"/>
        <end position="68"/>
    </location>
</feature>
<evidence type="ECO:0000313" key="2">
    <source>
        <dbReference type="EMBL" id="GEN72208.1"/>
    </source>
</evidence>
<keyword evidence="1" id="KW-1133">Transmembrane helix</keyword>
<protein>
    <recommendedName>
        <fullName evidence="4">DUF3592 domain-containing protein</fullName>
    </recommendedName>
</protein>
<gene>
    <name evidence="2" type="ORF">CLA01_22800</name>
</gene>
<organism evidence="2 3">
    <name type="scientific">Chryseobacterium lathyri</name>
    <dbReference type="NCBI Taxonomy" id="395933"/>
    <lineage>
        <taxon>Bacteria</taxon>
        <taxon>Pseudomonadati</taxon>
        <taxon>Bacteroidota</taxon>
        <taxon>Flavobacteriia</taxon>
        <taxon>Flavobacteriales</taxon>
        <taxon>Weeksellaceae</taxon>
        <taxon>Chryseobacterium group</taxon>
        <taxon>Chryseobacterium</taxon>
    </lineage>
</organism>
<reference evidence="2 3" key="1">
    <citation type="submission" date="2019-07" db="EMBL/GenBank/DDBJ databases">
        <title>Whole genome shotgun sequence of Chryseobacterium lathyri NBRC 105250.</title>
        <authorList>
            <person name="Hosoyama A."/>
            <person name="Uohara A."/>
            <person name="Ohji S."/>
            <person name="Ichikawa N."/>
        </authorList>
    </citation>
    <scope>NUCLEOTIDE SEQUENCE [LARGE SCALE GENOMIC DNA]</scope>
    <source>
        <strain evidence="2 3">NBRC 105250</strain>
    </source>
</reference>
<dbReference type="EMBL" id="BJYI01000007">
    <property type="protein sequence ID" value="GEN72208.1"/>
    <property type="molecule type" value="Genomic_DNA"/>
</dbReference>
<dbReference type="Proteomes" id="UP000321150">
    <property type="component" value="Unassembled WGS sequence"/>
</dbReference>
<accession>A0A511YAH9</accession>